<name>A0A813IWH5_POLGL</name>
<comment type="caution">
    <text evidence="1">The sequence shown here is derived from an EMBL/GenBank/DDBJ whole genome shotgun (WGS) entry which is preliminary data.</text>
</comment>
<protein>
    <submittedName>
        <fullName evidence="1">Uncharacterized protein</fullName>
    </submittedName>
</protein>
<dbReference type="EMBL" id="CAJNNW010015800">
    <property type="protein sequence ID" value="CAE8658122.1"/>
    <property type="molecule type" value="Genomic_DNA"/>
</dbReference>
<evidence type="ECO:0000313" key="2">
    <source>
        <dbReference type="Proteomes" id="UP000626109"/>
    </source>
</evidence>
<dbReference type="Proteomes" id="UP000626109">
    <property type="component" value="Unassembled WGS sequence"/>
</dbReference>
<evidence type="ECO:0000313" key="1">
    <source>
        <dbReference type="EMBL" id="CAE8658122.1"/>
    </source>
</evidence>
<organism evidence="1 2">
    <name type="scientific">Polarella glacialis</name>
    <name type="common">Dinoflagellate</name>
    <dbReference type="NCBI Taxonomy" id="89957"/>
    <lineage>
        <taxon>Eukaryota</taxon>
        <taxon>Sar</taxon>
        <taxon>Alveolata</taxon>
        <taxon>Dinophyceae</taxon>
        <taxon>Suessiales</taxon>
        <taxon>Suessiaceae</taxon>
        <taxon>Polarella</taxon>
    </lineage>
</organism>
<gene>
    <name evidence="1" type="ORF">PGLA2088_LOCUS13273</name>
</gene>
<sequence length="291" mass="32337">MSWEEAEEAARLAAKAAREDLIKRGNIKDSSGKLSKAKFRSNFPGVYWNESGKTWVYQLRDQSCRPAKMFGSGSVKAKDSSEAEIFRARAEAEEKMKELTAKHGISWGTKQAGNVEALINVQMLTVHRCAVGKFGSEVPIYCPGLTSSAVHKGQAPRDPVTPSGLWGLMQGRSAPPSQFRLLQRDSPNRAGRINTASSAHEVDYFLLCPLLLCRVKSASELVKRESSVPGVIWAPTEGAWYTLVTINGKGHRPRSRPKDETPEEIERSFQECVAALRELRKRKAHEEKSKK</sequence>
<dbReference type="AlphaFoldDB" id="A0A813IWH5"/>
<proteinExistence type="predicted"/>
<accession>A0A813IWH5</accession>
<reference evidence="1" key="1">
    <citation type="submission" date="2021-02" db="EMBL/GenBank/DDBJ databases">
        <authorList>
            <person name="Dougan E. K."/>
            <person name="Rhodes N."/>
            <person name="Thang M."/>
            <person name="Chan C."/>
        </authorList>
    </citation>
    <scope>NUCLEOTIDE SEQUENCE</scope>
</reference>